<evidence type="ECO:0000313" key="1">
    <source>
        <dbReference type="EMBL" id="MDR6781646.1"/>
    </source>
</evidence>
<accession>A0ACC6KR17</accession>
<proteinExistence type="predicted"/>
<comment type="caution">
    <text evidence="1">The sequence shown here is derived from an EMBL/GenBank/DDBJ whole genome shotgun (WGS) entry which is preliminary data.</text>
</comment>
<dbReference type="EMBL" id="JAVDTF010000001">
    <property type="protein sequence ID" value="MDR6781646.1"/>
    <property type="molecule type" value="Genomic_DNA"/>
</dbReference>
<protein>
    <submittedName>
        <fullName evidence="1">TonB-linked SusC/RagA family outer membrane protein</fullName>
    </submittedName>
</protein>
<dbReference type="Proteomes" id="UP001246858">
    <property type="component" value="Unassembled WGS sequence"/>
</dbReference>
<reference evidence="1" key="1">
    <citation type="submission" date="2023-07" db="EMBL/GenBank/DDBJ databases">
        <title>Sorghum-associated microbial communities from plants grown in Nebraska, USA.</title>
        <authorList>
            <person name="Schachtman D."/>
        </authorList>
    </citation>
    <scope>NUCLEOTIDE SEQUENCE</scope>
    <source>
        <strain evidence="1">2697</strain>
    </source>
</reference>
<evidence type="ECO:0000313" key="2">
    <source>
        <dbReference type="Proteomes" id="UP001246858"/>
    </source>
</evidence>
<keyword evidence="2" id="KW-1185">Reference proteome</keyword>
<gene>
    <name evidence="1" type="ORF">J2X78_000198</name>
</gene>
<sequence>MYKILQFMFLLLFLTDAKARGLAAYPDMDNEAIKNYKSDVAFFQELDQGIVKGKVVDEGNNAMPGVSVKIKGSSIGMVTGSGGEFSLKVRSDKDSIQFVFIGYKQQTISANVKGFITIRLLPEDNRSLDEVAVIGYGRQKKVSVTASLSTISVKELERVSTPSLSNAIAGKLPGIISRQASGEPGGDAAQVYIRGLSTFGNNGPLVLIDGVERDMNVINAQEIESFTILKDASATAIYGVRGANGVILINTKRGELGKPSVTYRSEAATLKALRLPEYINGGQYASLMNEALLYANQSPRWSEEEIKKFYDGSDPYLYPNANWTDAVLKQNTWQTINNLSVTGGTEIIKYYTNVGFTLQDGLYKQDANNKFNTNANIKRYNFRSNVDLNLSKSLTMQLSLGGIIQNGNYPGFRAGDIFQSLKVISPIAFPVTNPDGSPGGAQTYIGWNPWGRSTQSGYLTQDRSTLQGTFGVNWDLSSFTTKGLSLRGLFSYDRVAQTDNGRAKAFEVKRYLGKDPLTGQDLYSANFREEQPLAYSYTNASDRAIYNELQLNYNRSFGRHNVTSMLLFNQRDYVNLTAGSSILNIPYRRQGLAGRTTYGFDNRYFAEVNFGYNGSENFPAGKRYGFFPSFSAGWVVSNEHFWKVPAVSTLKFRASHGRVGNDQIDQRFLFLSTIKTQGQSYAFGPGQEVLYGMEENAIGNENVTWETAQKTNVGIDLGFFKDQVTLQVDLFSEKRKDILLQRRTVPSVAGFFPWSIPYGNLGKVNNKGVDALLEVKHTTQSGLFYALRGNFTFAKNTVIENDEAAKRFPYLTGKGLRLGQSFAFVADGFFQNQAEIKTSPLQKFSNVRIGDVKYKDINGDGVIDSFDQIPVGYPRLPEMSFGFGGTVSFKGFDASLYFTGAAHTSVFLSGFSMWPFYEGAGVNNVLTEYYDNRWTPSTPNARYPAIDVGNNPNNYVNSTLWMRNGDYLRLRNAEIGYTLPKRLTNRFGVNNLRFFINAVNLVTWDHIKIIDPESNDGTGGYPLQRSLNAGLQIDFK</sequence>
<name>A0ACC6KR17_9SPHI</name>
<organism evidence="1 2">
    <name type="scientific">Pedobacter africanus</name>
    <dbReference type="NCBI Taxonomy" id="151894"/>
    <lineage>
        <taxon>Bacteria</taxon>
        <taxon>Pseudomonadati</taxon>
        <taxon>Bacteroidota</taxon>
        <taxon>Sphingobacteriia</taxon>
        <taxon>Sphingobacteriales</taxon>
        <taxon>Sphingobacteriaceae</taxon>
        <taxon>Pedobacter</taxon>
    </lineage>
</organism>